<dbReference type="Proteomes" id="UP000290819">
    <property type="component" value="Unassembled WGS sequence"/>
</dbReference>
<comment type="caution">
    <text evidence="2">The sequence shown here is derived from an EMBL/GenBank/DDBJ whole genome shotgun (WGS) entry which is preliminary data.</text>
</comment>
<evidence type="ECO:0008006" key="4">
    <source>
        <dbReference type="Google" id="ProtNLM"/>
    </source>
</evidence>
<dbReference type="Pfam" id="PF06035">
    <property type="entry name" value="Peptidase_C93"/>
    <property type="match status" value="1"/>
</dbReference>
<dbReference type="OrthoDB" id="7206808at2"/>
<sequence length="202" mass="22700">MRRISASLAVAIASWCLAAAPAAAGLLGSTIGLRPLIQRIKFDAPALPPMAFNRFCHRYEAECRSRPLFRGGPVQLTPERLKDLKQVNEAVNRDIVAARLDNEAEEAWVLNPARGDCNDYAVTKRHELLKRGWPARVLLLSEVVVPSGEHHLVLVVRTNEGDVVLDNLNAQLRPWSRAPYRWVRMQLPNSSKLWTTIADRRV</sequence>
<feature type="signal peptide" evidence="1">
    <location>
        <begin position="1"/>
        <end position="18"/>
    </location>
</feature>
<proteinExistence type="predicted"/>
<dbReference type="InterPro" id="IPR010319">
    <property type="entry name" value="Transglutaminase-like_Cys_pept"/>
</dbReference>
<dbReference type="PANTHER" id="PTHR39327">
    <property type="match status" value="1"/>
</dbReference>
<name>A0A4Q1VAJ2_9BRAD</name>
<protein>
    <recommendedName>
        <fullName evidence="4">Transglutaminase-like cysteine peptidase</fullName>
    </recommendedName>
</protein>
<dbReference type="PANTHER" id="PTHR39327:SF1">
    <property type="entry name" value="BLR5470 PROTEIN"/>
    <property type="match status" value="1"/>
</dbReference>
<dbReference type="AlphaFoldDB" id="A0A4Q1VAJ2"/>
<dbReference type="Gene3D" id="3.10.620.30">
    <property type="match status" value="1"/>
</dbReference>
<gene>
    <name evidence="2" type="ORF">B5V03_15770</name>
</gene>
<keyword evidence="3" id="KW-1185">Reference proteome</keyword>
<organism evidence="2 3">
    <name type="scientific">Bradyrhizobium betae</name>
    <dbReference type="NCBI Taxonomy" id="244734"/>
    <lineage>
        <taxon>Bacteria</taxon>
        <taxon>Pseudomonadati</taxon>
        <taxon>Pseudomonadota</taxon>
        <taxon>Alphaproteobacteria</taxon>
        <taxon>Hyphomicrobiales</taxon>
        <taxon>Nitrobacteraceae</taxon>
        <taxon>Bradyrhizobium</taxon>
    </lineage>
</organism>
<dbReference type="RefSeq" id="WP_129271263.1">
    <property type="nucleotide sequence ID" value="NZ_MZXW01000017.1"/>
</dbReference>
<dbReference type="EMBL" id="MZXW01000017">
    <property type="protein sequence ID" value="RXT47726.1"/>
    <property type="molecule type" value="Genomic_DNA"/>
</dbReference>
<reference evidence="2 3" key="1">
    <citation type="submission" date="2017-03" db="EMBL/GenBank/DDBJ databases">
        <authorList>
            <person name="Safronova V.I."/>
            <person name="Sazanova A.L."/>
            <person name="Chirak E.R."/>
        </authorList>
    </citation>
    <scope>NUCLEOTIDE SEQUENCE [LARGE SCALE GENOMIC DNA]</scope>
    <source>
        <strain evidence="2 3">Opo-243</strain>
    </source>
</reference>
<feature type="chain" id="PRO_5020444223" description="Transglutaminase-like cysteine peptidase" evidence="1">
    <location>
        <begin position="19"/>
        <end position="202"/>
    </location>
</feature>
<evidence type="ECO:0000313" key="2">
    <source>
        <dbReference type="EMBL" id="RXT47726.1"/>
    </source>
</evidence>
<evidence type="ECO:0000256" key="1">
    <source>
        <dbReference type="SAM" id="SignalP"/>
    </source>
</evidence>
<accession>A0A4Q1VAJ2</accession>
<keyword evidence="1" id="KW-0732">Signal</keyword>
<evidence type="ECO:0000313" key="3">
    <source>
        <dbReference type="Proteomes" id="UP000290819"/>
    </source>
</evidence>